<dbReference type="EMBL" id="JAWXYB010000013">
    <property type="protein sequence ID" value="MDX5929616.1"/>
    <property type="molecule type" value="Genomic_DNA"/>
</dbReference>
<evidence type="ECO:0000313" key="5">
    <source>
        <dbReference type="Proteomes" id="UP001279553"/>
    </source>
</evidence>
<feature type="coiled-coil region" evidence="1">
    <location>
        <begin position="18"/>
        <end position="45"/>
    </location>
</feature>
<evidence type="ECO:0000256" key="1">
    <source>
        <dbReference type="SAM" id="Coils"/>
    </source>
</evidence>
<reference evidence="4 5" key="1">
    <citation type="submission" date="2023-11" db="EMBL/GenBank/DDBJ databases">
        <title>MicrobeMod: A computational toolkit for identifying prokaryotic methylation and restriction-modification with nanopore sequencing.</title>
        <authorList>
            <person name="Crits-Christoph A."/>
            <person name="Kang S.C."/>
            <person name="Lee H."/>
            <person name="Ostrov N."/>
        </authorList>
    </citation>
    <scope>NUCLEOTIDE SEQUENCE [LARGE SCALE GENOMIC DNA]</scope>
    <source>
        <strain evidence="4 5">DSMZ 700</strain>
    </source>
</reference>
<dbReference type="AlphaFoldDB" id="A0AAW9DL79"/>
<dbReference type="Proteomes" id="UP001279553">
    <property type="component" value="Unassembled WGS sequence"/>
</dbReference>
<organism evidence="4 5">
    <name type="scientific">Acidiphilium acidophilum</name>
    <name type="common">Thiobacillus acidophilus</name>
    <dbReference type="NCBI Taxonomy" id="76588"/>
    <lineage>
        <taxon>Bacteria</taxon>
        <taxon>Pseudomonadati</taxon>
        <taxon>Pseudomonadota</taxon>
        <taxon>Alphaproteobacteria</taxon>
        <taxon>Acetobacterales</taxon>
        <taxon>Acidocellaceae</taxon>
        <taxon>Acidiphilium</taxon>
    </lineage>
</organism>
<gene>
    <name evidence="4" type="ORF">SIL87_02395</name>
</gene>
<dbReference type="InterPro" id="IPR052344">
    <property type="entry name" value="Transposase-related"/>
</dbReference>
<dbReference type="PANTHER" id="PTHR33678:SF2">
    <property type="match status" value="1"/>
</dbReference>
<proteinExistence type="predicted"/>
<dbReference type="PANTHER" id="PTHR33678">
    <property type="entry name" value="BLL1576 PROTEIN"/>
    <property type="match status" value="1"/>
</dbReference>
<evidence type="ECO:0000313" key="4">
    <source>
        <dbReference type="EMBL" id="MDX5929616.1"/>
    </source>
</evidence>
<dbReference type="Pfam" id="PF03050">
    <property type="entry name" value="DDE_Tnp_IS66"/>
    <property type="match status" value="1"/>
</dbReference>
<comment type="caution">
    <text evidence="4">The sequence shown here is derived from an EMBL/GenBank/DDBJ whole genome shotgun (WGS) entry which is preliminary data.</text>
</comment>
<dbReference type="InterPro" id="IPR004291">
    <property type="entry name" value="Transposase_IS66_central"/>
</dbReference>
<feature type="region of interest" description="Disordered" evidence="2">
    <location>
        <begin position="46"/>
        <end position="85"/>
    </location>
</feature>
<keyword evidence="1" id="KW-0175">Coiled coil</keyword>
<sequence length="457" mass="50026">MKRETLLTFSKESLVDLVLAQQAQIDRLMAEVARLSARVRELEAKLNVPPKTPDNSSLPPSKGQKPDLPKERKKRRHSHPGVARALAENPDRIIDARLTACPHCAHALGAADQPEVHAYDHIDLPPIKPIITRINRYHGDCPCCGRHVGAPHPEGFPPGSPFGPELCALIIHLHITQAISFERLVIMMDEVFGVTISEGAIANILARAEAPLMAAAEPIAQAVRESPVIGSDETSARVGGSNWWQWVLLGSTAICHVIADTRAASVVADFLNGAQPEVWVADRYGGQNGHGAVRQICLAHLLRDAKYAIEDGDDGFAPGFRWLLLRAVAIGKRRGELKDTTLANHHRDLEKRLDRLLSGPMPERPAARRLFRAMRRDRADLFRFVTRRDVPYTNNACERALRPSVIFRKVTGGFRAEWGAKVYAAAASIIATGRLHGRSALAALKAALAGEPVMQSA</sequence>
<dbReference type="RefSeq" id="WP_319612662.1">
    <property type="nucleotide sequence ID" value="NZ_JAWXYB010000013.1"/>
</dbReference>
<accession>A0AAW9DL79</accession>
<evidence type="ECO:0000259" key="3">
    <source>
        <dbReference type="Pfam" id="PF03050"/>
    </source>
</evidence>
<evidence type="ECO:0000256" key="2">
    <source>
        <dbReference type="SAM" id="MobiDB-lite"/>
    </source>
</evidence>
<protein>
    <submittedName>
        <fullName evidence="4">IS66 family transposase</fullName>
    </submittedName>
</protein>
<keyword evidence="5" id="KW-1185">Reference proteome</keyword>
<name>A0AAW9DL79_ACIAO</name>
<feature type="domain" description="Transposase IS66 central" evidence="3">
    <location>
        <begin position="160"/>
        <end position="421"/>
    </location>
</feature>
<dbReference type="NCBIfam" id="NF033517">
    <property type="entry name" value="transpos_IS66"/>
    <property type="match status" value="1"/>
</dbReference>